<organism evidence="6 7">
    <name type="scientific">Escherichia fergusonii</name>
    <dbReference type="NCBI Taxonomy" id="564"/>
    <lineage>
        <taxon>Bacteria</taxon>
        <taxon>Pseudomonadati</taxon>
        <taxon>Pseudomonadota</taxon>
        <taxon>Gammaproteobacteria</taxon>
        <taxon>Enterobacterales</taxon>
        <taxon>Enterobacteriaceae</taxon>
        <taxon>Escherichia</taxon>
    </lineage>
</organism>
<protein>
    <submittedName>
        <fullName evidence="6">3-phenylpropionate/cinnamic acid dioxygenase subunit beta</fullName>
        <ecNumber evidence="6">1.14.12.19</ecNumber>
    </submittedName>
</protein>
<comment type="similarity">
    <text evidence="2">Belongs to the bacterial ring-hydroxylating dioxygenase beta subunit family.</text>
</comment>
<dbReference type="GO" id="GO:0008695">
    <property type="term" value="F:3-phenylpropionate dioxygenase activity"/>
    <property type="evidence" value="ECO:0007669"/>
    <property type="project" value="UniProtKB-EC"/>
</dbReference>
<dbReference type="PANTHER" id="PTHR41534">
    <property type="entry name" value="BLR3401 PROTEIN"/>
    <property type="match status" value="1"/>
</dbReference>
<accession>A0A7K4HTI5</accession>
<evidence type="ECO:0000256" key="4">
    <source>
        <dbReference type="ARBA" id="ARBA00022964"/>
    </source>
</evidence>
<proteinExistence type="inferred from homology"/>
<evidence type="ECO:0000256" key="1">
    <source>
        <dbReference type="ARBA" id="ARBA00005211"/>
    </source>
</evidence>
<dbReference type="Proteomes" id="UP000510927">
    <property type="component" value="Chromosome"/>
</dbReference>
<comment type="pathway">
    <text evidence="1">Aromatic compound metabolism.</text>
</comment>
<reference evidence="6 7" key="1">
    <citation type="submission" date="2020-06" db="EMBL/GenBank/DDBJ databases">
        <title>REHAB project genomes.</title>
        <authorList>
            <person name="Shaw L.P."/>
        </authorList>
    </citation>
    <scope>NUCLEOTIDE SEQUENCE [LARGE SCALE GENOMIC DNA]</scope>
    <source>
        <strain evidence="6 7">RHB28-C13</strain>
    </source>
</reference>
<dbReference type="Gene3D" id="3.10.450.50">
    <property type="match status" value="1"/>
</dbReference>
<keyword evidence="5 6" id="KW-0560">Oxidoreductase</keyword>
<dbReference type="PANTHER" id="PTHR41534:SF2">
    <property type="entry name" value="3-PHENYLPROPIONATE_CINNAMIC ACID DIOXYGENASE SUBUNIT BETA"/>
    <property type="match status" value="1"/>
</dbReference>
<keyword evidence="3" id="KW-0058">Aromatic hydrocarbons catabolism</keyword>
<evidence type="ECO:0000256" key="2">
    <source>
        <dbReference type="ARBA" id="ARBA00009570"/>
    </source>
</evidence>
<evidence type="ECO:0000313" key="6">
    <source>
        <dbReference type="EMBL" id="QLN01803.1"/>
    </source>
</evidence>
<dbReference type="AlphaFoldDB" id="A0A7K4HTI5"/>
<dbReference type="InterPro" id="IPR032710">
    <property type="entry name" value="NTF2-like_dom_sf"/>
</dbReference>
<evidence type="ECO:0000256" key="3">
    <source>
        <dbReference type="ARBA" id="ARBA00022797"/>
    </source>
</evidence>
<dbReference type="Pfam" id="PF00866">
    <property type="entry name" value="Ring_hydroxyl_B"/>
    <property type="match status" value="1"/>
</dbReference>
<gene>
    <name evidence="6" type="ORF">HVY52_19150</name>
</gene>
<dbReference type="RefSeq" id="WP_000174909.1">
    <property type="nucleotide sequence ID" value="NZ_BRYV01000176.1"/>
</dbReference>
<dbReference type="EC" id="1.14.12.19" evidence="6"/>
<dbReference type="SUPFAM" id="SSF54427">
    <property type="entry name" value="NTF2-like"/>
    <property type="match status" value="1"/>
</dbReference>
<dbReference type="NCBIfam" id="NF007479">
    <property type="entry name" value="PRK10069.1"/>
    <property type="match status" value="1"/>
</dbReference>
<sequence length="178" mass="20805">MTLQERLAITAEIADFFYAEASLLDERNFQAWLDLLHDDIVYFMPMRRNVKFGQHAAKENTVLGNDISWFDEGKWTLTKRVEQILTGVHYAEEPLSRTTHLISNVRVLDVRKDEDNQLLISTSCHFIMYLNRVEYEVNLLAGKRYDTLIATGDSYQVLKREIILDQNVLLVKNLTTFF</sequence>
<dbReference type="InterPro" id="IPR000391">
    <property type="entry name" value="Rng_hydr_dOase-bsu"/>
</dbReference>
<dbReference type="EMBL" id="CP055675">
    <property type="protein sequence ID" value="QLN01803.1"/>
    <property type="molecule type" value="Genomic_DNA"/>
</dbReference>
<evidence type="ECO:0000313" key="7">
    <source>
        <dbReference type="Proteomes" id="UP000510927"/>
    </source>
</evidence>
<dbReference type="GO" id="GO:0019380">
    <property type="term" value="P:3-phenylpropionate catabolic process"/>
    <property type="evidence" value="ECO:0007669"/>
    <property type="project" value="TreeGrafter"/>
</dbReference>
<dbReference type="CDD" id="cd00667">
    <property type="entry name" value="ring_hydroxylating_dioxygenases_beta"/>
    <property type="match status" value="1"/>
</dbReference>
<name>A0A7K4HTI5_ESCFE</name>
<evidence type="ECO:0000256" key="5">
    <source>
        <dbReference type="ARBA" id="ARBA00023002"/>
    </source>
</evidence>
<keyword evidence="4 6" id="KW-0223">Dioxygenase</keyword>